<dbReference type="Proteomes" id="UP001193734">
    <property type="component" value="Unassembled WGS sequence"/>
</dbReference>
<dbReference type="SUPFAM" id="SSF51126">
    <property type="entry name" value="Pectin lyase-like"/>
    <property type="match status" value="1"/>
</dbReference>
<dbReference type="InterPro" id="IPR012334">
    <property type="entry name" value="Pectin_lyas_fold"/>
</dbReference>
<keyword evidence="2 4" id="KW-0378">Hydrolase</keyword>
<dbReference type="GeneID" id="90760630"/>
<feature type="chain" id="PRO_5046678971" evidence="5">
    <location>
        <begin position="20"/>
        <end position="1585"/>
    </location>
</feature>
<evidence type="ECO:0000313" key="6">
    <source>
        <dbReference type="EMBL" id="NPE13151.1"/>
    </source>
</evidence>
<evidence type="ECO:0000256" key="3">
    <source>
        <dbReference type="ARBA" id="ARBA00023295"/>
    </source>
</evidence>
<dbReference type="RefSeq" id="WP_172324651.1">
    <property type="nucleotide sequence ID" value="NZ_CASGIA010000001.1"/>
</dbReference>
<dbReference type="EMBL" id="JABKKE010000002">
    <property type="protein sequence ID" value="NPE13151.1"/>
    <property type="molecule type" value="Genomic_DNA"/>
</dbReference>
<dbReference type="Gene3D" id="1.50.10.10">
    <property type="match status" value="1"/>
</dbReference>
<keyword evidence="7" id="KW-1185">Reference proteome</keyword>
<name>A0ABX2ARG4_9BACT</name>
<protein>
    <submittedName>
        <fullName evidence="6">Uncharacterized protein</fullName>
    </submittedName>
</protein>
<comment type="similarity">
    <text evidence="1 4">Belongs to the glycosyl hydrolase 28 family.</text>
</comment>
<evidence type="ECO:0000256" key="5">
    <source>
        <dbReference type="SAM" id="SignalP"/>
    </source>
</evidence>
<dbReference type="InterPro" id="IPR000743">
    <property type="entry name" value="Glyco_hydro_28"/>
</dbReference>
<dbReference type="PROSITE" id="PS00502">
    <property type="entry name" value="POLYGALACTURONASE"/>
    <property type="match status" value="1"/>
</dbReference>
<sequence>MKYLHLLLLCLLFPAVAMADGWETTYKQIEKSIRQPQFANRDFKITKYGASTTATAAVNQKAINKAIAACSKAGGGRVIVPAGTFNTAAITLLSHVNLVVEKGAVLQFTFEPELYPVVLTRWEGLDCWNISPCIYAYKQTDVAITGEGTIDGGGTRETWWPWCGAAKYGWKEGMISQRNGARPRLLKMAEDGVDMNERRFGPTDGLRPQLINFNTCDGILIENVTLLRSPFWVIHPLLSKNITVRGVHINNDGPNGDGCDPESCDGVLIENCFFNTGDDCIAIKSGRNNDGRLWNKPSENIIIRNCKMENGHGGVVIGSEISGGCRNVFAENNVMDSPNLDRVIRIKTNTCRGGVIENIYARNIKVGQCGESVLKINLDYEHNEICCRGFLPTVRNINLDNVTCEKSKYGVQIIALDTCTNVYDINVKNCRFNGVAEGNSIKGQTRNINFENLYINGGLSLIEKPYKNYSQWMTASEMKRVPQSYMLDFSNRPKWSYVMGIELEAMLDTYLKYGGDEIKKYCLQYTDTMINAKGDIRGYRLEDYNLDQIRTGHFVARMYQLYPEAKNRKALETLMKQLQKQPRTNEGVYWHKAIYSYQVWLDGIFMGLPYYALTANMLLKDKKAQTIYDDAVDQIKKTYERTLDKNTGLNRHAWDETREMFWADKETGLSQHCWGRAQGWYTMALIELLDALPENYSRRSEVIDLLKKDLDAVIKWQDKKSGVWYQVMDSPTRDGNYLESTCSSMFTYALLKAYRKGYVGSKYRDAGIKAYRGIINNFIKVNPDLTISLTGCCKVAGLGPGMSEKVKAATDKYGMKLKENKRRDGSYAYYLSEEVRDNDAKGVGPFIWASLEMEALGYNTNNATTAINRQAVVTRNNPVVTEADPLASLTVGNGHFATTVDVTGLQSYPFDYEAGVPLNAMSDWGWHSFKNTKWLQPSESEREMDFGHGRKETYCVEYKQEGRNKEATEYFRANPHRLNLGTIGLLISDKEGRQIPLKELKNIRQEQALWDGTIESRFTADGVPVEVTTACMADKDAIFARIKSTLLHEGRAAVSFRFSYPSGKHADSANDWTSPERHSSRIISSDSCSAVIERIIDDTRYYITLTWEGNAILKETSQPHSFSLISNDDVLSFCAEYTPKQNRMRQGAFEYDQALKGIMKYWPRFWNSGAIVDFSDCTDPRAKELERRTVLSQYQTAINCANSTPPQETGLTYNSWYGRPHLEMTWWHVVDFALWNRPEVVADILEWYNNTAYPVARKIAERQGFKGVRWMKMTDPWAGEAPSNVGSFLTWQQPHYIYMAEEMYRAKPNAETLKKYGEQVEATAEFMADFAKACAPKKGSIKLFGQTAMQESMSKDFSFNHPFEQVYWVYGLGKAQQWRERRGLERNAEWDEIISRMAPLAESEGIYTAGEPSQSFDPKAKSAGFDPFNTGGHNTAKQISEEDFALKSRSDHPAVLGACGLLPATGQYDNDKMRATLDWVMNNWNWDTTWGWDYGMIAMCAARLGETSTALDALLIDKGKNTYLKNGHNYQEPKRLRLYLPGNGSLLDAVAMMCAGWDGCKNVMNPGFPKDGKWNVRWEGLNRMQ</sequence>
<dbReference type="SUPFAM" id="SSF48208">
    <property type="entry name" value="Six-hairpin glycosidases"/>
    <property type="match status" value="2"/>
</dbReference>
<dbReference type="InterPro" id="IPR012341">
    <property type="entry name" value="6hp_glycosidase-like_sf"/>
</dbReference>
<dbReference type="PANTHER" id="PTHR33886:SF8">
    <property type="entry name" value="UNSATURATED RHAMNOGALACTURONAN HYDROLASE (EUROFUNG)"/>
    <property type="match status" value="1"/>
</dbReference>
<proteinExistence type="inferred from homology"/>
<dbReference type="SMART" id="SM00710">
    <property type="entry name" value="PbH1"/>
    <property type="match status" value="5"/>
</dbReference>
<dbReference type="Pfam" id="PF07470">
    <property type="entry name" value="Glyco_hydro_88"/>
    <property type="match status" value="1"/>
</dbReference>
<dbReference type="InterPro" id="IPR011050">
    <property type="entry name" value="Pectin_lyase_fold/virulence"/>
</dbReference>
<keyword evidence="3 4" id="KW-0326">Glycosidase</keyword>
<reference evidence="6 7" key="1">
    <citation type="submission" date="2020-05" db="EMBL/GenBank/DDBJ databases">
        <title>Distinct polysaccharide utilization as determinants for interspecies competition between intestinal Prevotella spp.</title>
        <authorList>
            <person name="Galvez E.J.C."/>
            <person name="Iljazovic A."/>
            <person name="Strowig T."/>
        </authorList>
    </citation>
    <scope>NUCLEOTIDE SEQUENCE [LARGE SCALE GENOMIC DNA]</scope>
    <source>
        <strain evidence="6 7">PROD</strain>
    </source>
</reference>
<dbReference type="Gene3D" id="2.160.20.10">
    <property type="entry name" value="Single-stranded right-handed beta-helix, Pectin lyase-like"/>
    <property type="match status" value="1"/>
</dbReference>
<dbReference type="InterPro" id="IPR010905">
    <property type="entry name" value="Glyco_hydro_88"/>
</dbReference>
<gene>
    <name evidence="6" type="ORF">HPS55_02190</name>
</gene>
<dbReference type="InterPro" id="IPR052043">
    <property type="entry name" value="PolySaccharide_Degr_Enz"/>
</dbReference>
<evidence type="ECO:0000256" key="4">
    <source>
        <dbReference type="RuleBase" id="RU361169"/>
    </source>
</evidence>
<feature type="signal peptide" evidence="5">
    <location>
        <begin position="1"/>
        <end position="19"/>
    </location>
</feature>
<dbReference type="InterPro" id="IPR008928">
    <property type="entry name" value="6-hairpin_glycosidase_sf"/>
</dbReference>
<dbReference type="Pfam" id="PF00295">
    <property type="entry name" value="Glyco_hydro_28"/>
    <property type="match status" value="1"/>
</dbReference>
<comment type="caution">
    <text evidence="6">The sequence shown here is derived from an EMBL/GenBank/DDBJ whole genome shotgun (WGS) entry which is preliminary data.</text>
</comment>
<dbReference type="InterPro" id="IPR006626">
    <property type="entry name" value="PbH1"/>
</dbReference>
<dbReference type="PANTHER" id="PTHR33886">
    <property type="entry name" value="UNSATURATED RHAMNOGALACTURONAN HYDROLASE (EUROFUNG)"/>
    <property type="match status" value="1"/>
</dbReference>
<evidence type="ECO:0000256" key="1">
    <source>
        <dbReference type="ARBA" id="ARBA00008834"/>
    </source>
</evidence>
<keyword evidence="5" id="KW-0732">Signal</keyword>
<accession>A0ABX2ARG4</accession>
<evidence type="ECO:0000256" key="2">
    <source>
        <dbReference type="ARBA" id="ARBA00022801"/>
    </source>
</evidence>
<organism evidence="6 7">
    <name type="scientific">Xylanibacter rodentium</name>
    <dbReference type="NCBI Taxonomy" id="2736289"/>
    <lineage>
        <taxon>Bacteria</taxon>
        <taxon>Pseudomonadati</taxon>
        <taxon>Bacteroidota</taxon>
        <taxon>Bacteroidia</taxon>
        <taxon>Bacteroidales</taxon>
        <taxon>Prevotellaceae</taxon>
        <taxon>Xylanibacter</taxon>
    </lineage>
</organism>
<evidence type="ECO:0000313" key="7">
    <source>
        <dbReference type="Proteomes" id="UP001193734"/>
    </source>
</evidence>